<feature type="transmembrane region" description="Helical" evidence="42">
    <location>
        <begin position="45"/>
        <end position="72"/>
    </location>
</feature>
<evidence type="ECO:0000256" key="29">
    <source>
        <dbReference type="ARBA" id="ARBA00023170"/>
    </source>
</evidence>
<evidence type="ECO:0000256" key="42">
    <source>
        <dbReference type="SAM" id="Phobius"/>
    </source>
</evidence>
<keyword evidence="21" id="KW-0524">Neurogenesis</keyword>
<keyword evidence="20" id="KW-0256">Endoplasmic reticulum</keyword>
<evidence type="ECO:0000256" key="4">
    <source>
        <dbReference type="ARBA" id="ARBA00004245"/>
    </source>
</evidence>
<dbReference type="Gene3D" id="1.20.1070.10">
    <property type="entry name" value="Rhodopsin 7-helix transmembrane proteins"/>
    <property type="match status" value="1"/>
</dbReference>
<keyword evidence="34" id="KW-0966">Cell projection</keyword>
<evidence type="ECO:0000256" key="5">
    <source>
        <dbReference type="ARBA" id="ARBA00004279"/>
    </source>
</evidence>
<keyword evidence="32" id="KW-0539">Nucleus</keyword>
<keyword evidence="25 41" id="KW-0297">G-protein coupled receptor</keyword>
<dbReference type="SUPFAM" id="SSF81321">
    <property type="entry name" value="Family A G protein-coupled receptor-like"/>
    <property type="match status" value="1"/>
</dbReference>
<evidence type="ECO:0000256" key="33">
    <source>
        <dbReference type="ARBA" id="ARBA00023257"/>
    </source>
</evidence>
<accession>A0A401P0B3</accession>
<feature type="transmembrane region" description="Helical" evidence="42">
    <location>
        <begin position="292"/>
        <end position="315"/>
    </location>
</feature>
<evidence type="ECO:0000259" key="43">
    <source>
        <dbReference type="PROSITE" id="PS50262"/>
    </source>
</evidence>
<evidence type="ECO:0000256" key="16">
    <source>
        <dbReference type="ARBA" id="ARBA00022692"/>
    </source>
</evidence>
<dbReference type="GO" id="GO:0005789">
    <property type="term" value="C:endoplasmic reticulum membrane"/>
    <property type="evidence" value="ECO:0007669"/>
    <property type="project" value="UniProtKB-SubCell"/>
</dbReference>
<evidence type="ECO:0000256" key="37">
    <source>
        <dbReference type="ARBA" id="ARBA00034105"/>
    </source>
</evidence>
<comment type="similarity">
    <text evidence="41">Belongs to the G-protein coupled receptor 1 family.</text>
</comment>
<dbReference type="GO" id="GO:0005769">
    <property type="term" value="C:early endosome"/>
    <property type="evidence" value="ECO:0007669"/>
    <property type="project" value="UniProtKB-SubCell"/>
</dbReference>
<dbReference type="PANTHER" id="PTHR24226:SF2">
    <property type="entry name" value="G-PROTEIN COUPLED ESTROGEN RECEPTOR 1"/>
    <property type="match status" value="1"/>
</dbReference>
<dbReference type="STRING" id="75743.A0A401P0B3"/>
<keyword evidence="45" id="KW-1185">Reference proteome</keyword>
<keyword evidence="31 41" id="KW-0807">Transducer</keyword>
<comment type="caution">
    <text evidence="44">The sequence shown here is derived from an EMBL/GenBank/DDBJ whole genome shotgun (WGS) entry which is preliminary data.</text>
</comment>
<dbReference type="GO" id="GO:0030154">
    <property type="term" value="P:cell differentiation"/>
    <property type="evidence" value="ECO:0007669"/>
    <property type="project" value="UniProtKB-KW"/>
</dbReference>
<dbReference type="PANTHER" id="PTHR24226">
    <property type="entry name" value="G-PROTEIN COUPLED RECEPTOR 182 AND ESTROGEN RECEPTOR 1"/>
    <property type="match status" value="1"/>
</dbReference>
<feature type="transmembrane region" description="Helical" evidence="42">
    <location>
        <begin position="114"/>
        <end position="141"/>
    </location>
</feature>
<name>A0A401P0B3_SCYTO</name>
<evidence type="ECO:0000313" key="44">
    <source>
        <dbReference type="EMBL" id="GCB66543.1"/>
    </source>
</evidence>
<keyword evidence="19" id="KW-0221">Differentiation</keyword>
<evidence type="ECO:0000256" key="20">
    <source>
        <dbReference type="ARBA" id="ARBA00022824"/>
    </source>
</evidence>
<evidence type="ECO:0000256" key="10">
    <source>
        <dbReference type="ARBA" id="ARBA00004489"/>
    </source>
</evidence>
<keyword evidence="17" id="KW-0053">Apoptosis</keyword>
<evidence type="ECO:0000256" key="27">
    <source>
        <dbReference type="ARBA" id="ARBA00023136"/>
    </source>
</evidence>
<dbReference type="OrthoDB" id="5957382at2759"/>
<dbReference type="GO" id="GO:0004930">
    <property type="term" value="F:G protein-coupled receptor activity"/>
    <property type="evidence" value="ECO:0007669"/>
    <property type="project" value="UniProtKB-KW"/>
</dbReference>
<keyword evidence="30" id="KW-0206">Cytoskeleton</keyword>
<evidence type="ECO:0000256" key="14">
    <source>
        <dbReference type="ARBA" id="ARBA00022475"/>
    </source>
</evidence>
<keyword evidence="15" id="KW-0963">Cytoplasm</keyword>
<dbReference type="GO" id="GO:0030424">
    <property type="term" value="C:axon"/>
    <property type="evidence" value="ECO:0007669"/>
    <property type="project" value="UniProtKB-SubCell"/>
</dbReference>
<dbReference type="GO" id="GO:0006915">
    <property type="term" value="P:apoptotic process"/>
    <property type="evidence" value="ECO:0007669"/>
    <property type="project" value="UniProtKB-KW"/>
</dbReference>
<comment type="subcellular location">
    <subcellularLocation>
        <location evidence="10">Cell projection</location>
        <location evidence="10">Axon</location>
    </subcellularLocation>
    <subcellularLocation>
        <location evidence="5">Cell projection</location>
        <location evidence="5">Dendrite</location>
    </subcellularLocation>
    <subcellularLocation>
        <location evidence="6">Cell projection</location>
        <location evidence="6">Dendritic spine membrane</location>
        <topology evidence="6">Multi-pass membrane protein</topology>
    </subcellularLocation>
    <subcellularLocation>
        <location evidence="4">Cytoplasm</location>
        <location evidence="4">Cytoskeleton</location>
    </subcellularLocation>
    <subcellularLocation>
        <location evidence="11">Cytoplasm</location>
        <location evidence="11">Perinuclear region</location>
    </subcellularLocation>
    <subcellularLocation>
        <location evidence="8">Cytoplasmic vesicle membrane</location>
        <topology evidence="8">Multi-pass membrane protein</topology>
    </subcellularLocation>
    <subcellularLocation>
        <location evidence="7">Early endosome</location>
    </subcellularLocation>
    <subcellularLocation>
        <location evidence="9">Endoplasmic reticulum membrane</location>
        <topology evidence="9">Multi-pass membrane protein</topology>
    </subcellularLocation>
    <subcellularLocation>
        <location evidence="13">Golgi apparatus membrane</location>
        <topology evidence="13">Multi-pass membrane protein</topology>
    </subcellularLocation>
    <subcellularLocation>
        <location evidence="12">Golgi apparatus</location>
        <location evidence="12">trans-Golgi network</location>
    </subcellularLocation>
    <subcellularLocation>
        <location evidence="3">Mitochondrion membrane</location>
        <topology evidence="3">Multi-pass membrane protein</topology>
    </subcellularLocation>
    <subcellularLocation>
        <location evidence="1">Nucleus</location>
    </subcellularLocation>
    <subcellularLocation>
        <location evidence="37">Postsynaptic density</location>
    </subcellularLocation>
    <subcellularLocation>
        <location evidence="2">Recycling endosome</location>
    </subcellularLocation>
</comment>
<evidence type="ECO:0000256" key="3">
    <source>
        <dbReference type="ARBA" id="ARBA00004225"/>
    </source>
</evidence>
<evidence type="ECO:0000256" key="18">
    <source>
        <dbReference type="ARBA" id="ARBA00022753"/>
    </source>
</evidence>
<evidence type="ECO:0000256" key="31">
    <source>
        <dbReference type="ARBA" id="ARBA00023224"/>
    </source>
</evidence>
<feature type="domain" description="G-protein coupled receptors family 1 profile" evidence="43">
    <location>
        <begin position="64"/>
        <end position="312"/>
    </location>
</feature>
<evidence type="ECO:0000256" key="41">
    <source>
        <dbReference type="RuleBase" id="RU000688"/>
    </source>
</evidence>
<keyword evidence="35" id="KW-0131">Cell cycle</keyword>
<dbReference type="GO" id="GO:0055037">
    <property type="term" value="C:recycling endosome"/>
    <property type="evidence" value="ECO:0007669"/>
    <property type="project" value="UniProtKB-SubCell"/>
</dbReference>
<dbReference type="PRINTS" id="PR00237">
    <property type="entry name" value="GPCRRHODOPSN"/>
</dbReference>
<dbReference type="PROSITE" id="PS50262">
    <property type="entry name" value="G_PROTEIN_RECEP_F1_2"/>
    <property type="match status" value="1"/>
</dbReference>
<keyword evidence="18" id="KW-0967">Endosome</keyword>
<dbReference type="OMA" id="GLESIMC"/>
<keyword evidence="27 42" id="KW-0472">Membrane</keyword>
<keyword evidence="28" id="KW-1015">Disulfide bond</keyword>
<organism evidence="44 45">
    <name type="scientific">Scyliorhinus torazame</name>
    <name type="common">Cloudy catshark</name>
    <name type="synonym">Catulus torazame</name>
    <dbReference type="NCBI Taxonomy" id="75743"/>
    <lineage>
        <taxon>Eukaryota</taxon>
        <taxon>Metazoa</taxon>
        <taxon>Chordata</taxon>
        <taxon>Craniata</taxon>
        <taxon>Vertebrata</taxon>
        <taxon>Chondrichthyes</taxon>
        <taxon>Elasmobranchii</taxon>
        <taxon>Galeomorphii</taxon>
        <taxon>Galeoidea</taxon>
        <taxon>Carcharhiniformes</taxon>
        <taxon>Scyliorhinidae</taxon>
        <taxon>Scyliorhinus</taxon>
    </lineage>
</organism>
<dbReference type="Proteomes" id="UP000288216">
    <property type="component" value="Unassembled WGS sequence"/>
</dbReference>
<keyword evidence="33" id="KW-0628">Postsynaptic cell membrane</keyword>
<feature type="transmembrane region" description="Helical" evidence="42">
    <location>
        <begin position="84"/>
        <end position="102"/>
    </location>
</feature>
<evidence type="ECO:0000256" key="19">
    <source>
        <dbReference type="ARBA" id="ARBA00022782"/>
    </source>
</evidence>
<protein>
    <recommendedName>
        <fullName evidence="38">G-protein coupled estrogen receptor 1</fullName>
    </recommendedName>
    <alternativeName>
        <fullName evidence="39">G protein-coupled estrogen receptor 1</fullName>
    </alternativeName>
    <alternativeName>
        <fullName evidence="40">G-protein coupled receptor 30</fullName>
    </alternativeName>
</protein>
<dbReference type="Pfam" id="PF00001">
    <property type="entry name" value="7tm_1"/>
    <property type="match status" value="1"/>
</dbReference>
<evidence type="ECO:0000256" key="13">
    <source>
        <dbReference type="ARBA" id="ARBA00004653"/>
    </source>
</evidence>
<keyword evidence="26" id="KW-0496">Mitochondrion</keyword>
<evidence type="ECO:0000256" key="15">
    <source>
        <dbReference type="ARBA" id="ARBA00022490"/>
    </source>
</evidence>
<evidence type="ECO:0000256" key="36">
    <source>
        <dbReference type="ARBA" id="ARBA00023329"/>
    </source>
</evidence>
<evidence type="ECO:0000256" key="35">
    <source>
        <dbReference type="ARBA" id="ARBA00023306"/>
    </source>
</evidence>
<evidence type="ECO:0000256" key="30">
    <source>
        <dbReference type="ARBA" id="ARBA00023212"/>
    </source>
</evidence>
<dbReference type="GO" id="GO:0005856">
    <property type="term" value="C:cytoskeleton"/>
    <property type="evidence" value="ECO:0007669"/>
    <property type="project" value="UniProtKB-SubCell"/>
</dbReference>
<keyword evidence="16 41" id="KW-0812">Transmembrane</keyword>
<evidence type="ECO:0000256" key="24">
    <source>
        <dbReference type="ARBA" id="ARBA00023034"/>
    </source>
</evidence>
<evidence type="ECO:0000256" key="6">
    <source>
        <dbReference type="ARBA" id="ARBA00004332"/>
    </source>
</evidence>
<evidence type="ECO:0000256" key="1">
    <source>
        <dbReference type="ARBA" id="ARBA00004123"/>
    </source>
</evidence>
<feature type="transmembrane region" description="Helical" evidence="42">
    <location>
        <begin position="204"/>
        <end position="225"/>
    </location>
</feature>
<evidence type="ECO:0000313" key="45">
    <source>
        <dbReference type="Proteomes" id="UP000288216"/>
    </source>
</evidence>
<dbReference type="GO" id="GO:0032591">
    <property type="term" value="C:dendritic spine membrane"/>
    <property type="evidence" value="ECO:0007669"/>
    <property type="project" value="UniProtKB-SubCell"/>
</dbReference>
<dbReference type="GO" id="GO:0005634">
    <property type="term" value="C:nucleus"/>
    <property type="evidence" value="ECO:0007669"/>
    <property type="project" value="UniProtKB-SubCell"/>
</dbReference>
<dbReference type="GO" id="GO:0031966">
    <property type="term" value="C:mitochondrial membrane"/>
    <property type="evidence" value="ECO:0007669"/>
    <property type="project" value="UniProtKB-SubCell"/>
</dbReference>
<keyword evidence="36" id="KW-0968">Cytoplasmic vesicle</keyword>
<dbReference type="PROSITE" id="PS00237">
    <property type="entry name" value="G_PROTEIN_RECEP_F1_1"/>
    <property type="match status" value="1"/>
</dbReference>
<dbReference type="InterPro" id="IPR047143">
    <property type="entry name" value="GPER1-like"/>
</dbReference>
<evidence type="ECO:0000256" key="12">
    <source>
        <dbReference type="ARBA" id="ARBA00004601"/>
    </source>
</evidence>
<evidence type="ECO:0000256" key="40">
    <source>
        <dbReference type="ARBA" id="ARBA00043164"/>
    </source>
</evidence>
<dbReference type="GO" id="GO:0030659">
    <property type="term" value="C:cytoplasmic vesicle membrane"/>
    <property type="evidence" value="ECO:0007669"/>
    <property type="project" value="UniProtKB-SubCell"/>
</dbReference>
<evidence type="ECO:0000256" key="34">
    <source>
        <dbReference type="ARBA" id="ARBA00023273"/>
    </source>
</evidence>
<dbReference type="GO" id="GO:0071392">
    <property type="term" value="P:cellular response to estradiol stimulus"/>
    <property type="evidence" value="ECO:0007669"/>
    <property type="project" value="UniProtKB-ARBA"/>
</dbReference>
<dbReference type="GO" id="GO:0007399">
    <property type="term" value="P:nervous system development"/>
    <property type="evidence" value="ECO:0007669"/>
    <property type="project" value="UniProtKB-KW"/>
</dbReference>
<feature type="transmembrane region" description="Helical" evidence="42">
    <location>
        <begin position="162"/>
        <end position="184"/>
    </location>
</feature>
<reference evidence="44 45" key="1">
    <citation type="journal article" date="2018" name="Nat. Ecol. Evol.">
        <title>Shark genomes provide insights into elasmobranch evolution and the origin of vertebrates.</title>
        <authorList>
            <person name="Hara Y"/>
            <person name="Yamaguchi K"/>
            <person name="Onimaru K"/>
            <person name="Kadota M"/>
            <person name="Koyanagi M"/>
            <person name="Keeley SD"/>
            <person name="Tatsumi K"/>
            <person name="Tanaka K"/>
            <person name="Motone F"/>
            <person name="Kageyama Y"/>
            <person name="Nozu R"/>
            <person name="Adachi N"/>
            <person name="Nishimura O"/>
            <person name="Nakagawa R"/>
            <person name="Tanegashima C"/>
            <person name="Kiyatake I"/>
            <person name="Matsumoto R"/>
            <person name="Murakumo K"/>
            <person name="Nishida K"/>
            <person name="Terakita A"/>
            <person name="Kuratani S"/>
            <person name="Sato K"/>
            <person name="Hyodo S Kuraku.S."/>
        </authorList>
    </citation>
    <scope>NUCLEOTIDE SEQUENCE [LARGE SCALE GENOMIC DNA]</scope>
</reference>
<evidence type="ECO:0000256" key="28">
    <source>
        <dbReference type="ARBA" id="ARBA00023157"/>
    </source>
</evidence>
<keyword evidence="29 41" id="KW-0675">Receptor</keyword>
<dbReference type="InterPro" id="IPR017452">
    <property type="entry name" value="GPCR_Rhodpsn_7TM"/>
</dbReference>
<evidence type="ECO:0000256" key="8">
    <source>
        <dbReference type="ARBA" id="ARBA00004439"/>
    </source>
</evidence>
<evidence type="ECO:0000256" key="2">
    <source>
        <dbReference type="ARBA" id="ARBA00004172"/>
    </source>
</evidence>
<dbReference type="AlphaFoldDB" id="A0A401P0B3"/>
<evidence type="ECO:0000256" key="26">
    <source>
        <dbReference type="ARBA" id="ARBA00023128"/>
    </source>
</evidence>
<keyword evidence="14" id="KW-1003">Cell membrane</keyword>
<dbReference type="EMBL" id="BFAA01002944">
    <property type="protein sequence ID" value="GCB66543.1"/>
    <property type="molecule type" value="Genomic_DNA"/>
</dbReference>
<evidence type="ECO:0000256" key="11">
    <source>
        <dbReference type="ARBA" id="ARBA00004556"/>
    </source>
</evidence>
<evidence type="ECO:0000256" key="32">
    <source>
        <dbReference type="ARBA" id="ARBA00023242"/>
    </source>
</evidence>
<dbReference type="FunFam" id="1.20.1070.10:FF:000093">
    <property type="entry name" value="G-protein coupled estrogen receptor 1"/>
    <property type="match status" value="1"/>
</dbReference>
<keyword evidence="24" id="KW-0333">Golgi apparatus</keyword>
<proteinExistence type="inferred from homology"/>
<dbReference type="InterPro" id="IPR000276">
    <property type="entry name" value="GPCR_Rhodpsn"/>
</dbReference>
<evidence type="ECO:0000256" key="17">
    <source>
        <dbReference type="ARBA" id="ARBA00022703"/>
    </source>
</evidence>
<dbReference type="GO" id="GO:0048471">
    <property type="term" value="C:perinuclear region of cytoplasm"/>
    <property type="evidence" value="ECO:0007669"/>
    <property type="project" value="UniProtKB-SubCell"/>
</dbReference>
<sequence length="357" mass="41174">MEVHLVSRILLFSNESELNKSSYCNETLHCGQVTENQRDSYFYNISLFLSCLYTIFLFPIGFIGNGLILVVNLNDHKKMTIPDLYFVNLAVADLILVADSLIEVFNLNDKYYDIAILCTFMSLFLQINMYSSIFFLTWMSFDRYLALAQSMKSGTLRTLRHAKWSCGLIWLTSILAAMMPFAVVQAHHTGEVHFCFADVMEIQWLEVTLGFVIPFFIIGLCYSLIVRILTNAQKHNRLWPRRQKALRMIVVVVLVFFICWLPENVFISLQLLQGTKDSSVSLKESMGHYYPLTRHIVNLAAFSNSCLNPIIYSFLGETFRDKLRLYMKRKASVSTVYRLCNNTLNWNIPVAAEESFA</sequence>
<evidence type="ECO:0000256" key="39">
    <source>
        <dbReference type="ARBA" id="ARBA00042063"/>
    </source>
</evidence>
<keyword evidence="22 42" id="KW-1133">Transmembrane helix</keyword>
<evidence type="ECO:0000256" key="38">
    <source>
        <dbReference type="ARBA" id="ARBA00039464"/>
    </source>
</evidence>
<evidence type="ECO:0000256" key="21">
    <source>
        <dbReference type="ARBA" id="ARBA00022902"/>
    </source>
</evidence>
<evidence type="ECO:0000256" key="7">
    <source>
        <dbReference type="ARBA" id="ARBA00004412"/>
    </source>
</evidence>
<gene>
    <name evidence="44" type="ORF">scyTo_0007895</name>
</gene>
<evidence type="ECO:0000256" key="9">
    <source>
        <dbReference type="ARBA" id="ARBA00004477"/>
    </source>
</evidence>
<dbReference type="GO" id="GO:0014069">
    <property type="term" value="C:postsynaptic density"/>
    <property type="evidence" value="ECO:0007669"/>
    <property type="project" value="UniProtKB-SubCell"/>
</dbReference>
<feature type="transmembrane region" description="Helical" evidence="42">
    <location>
        <begin position="246"/>
        <end position="272"/>
    </location>
</feature>
<keyword evidence="23" id="KW-0770">Synapse</keyword>
<evidence type="ECO:0000256" key="22">
    <source>
        <dbReference type="ARBA" id="ARBA00022989"/>
    </source>
</evidence>
<evidence type="ECO:0000256" key="23">
    <source>
        <dbReference type="ARBA" id="ARBA00023018"/>
    </source>
</evidence>
<evidence type="ECO:0000256" key="25">
    <source>
        <dbReference type="ARBA" id="ARBA00023040"/>
    </source>
</evidence>
<dbReference type="GO" id="GO:0000139">
    <property type="term" value="C:Golgi membrane"/>
    <property type="evidence" value="ECO:0007669"/>
    <property type="project" value="UniProtKB-SubCell"/>
</dbReference>